<comment type="caution">
    <text evidence="5">The sequence shown here is derived from an EMBL/GenBank/DDBJ whole genome shotgun (WGS) entry which is preliminary data.</text>
</comment>
<dbReference type="PANTHER" id="PTHR23132">
    <property type="entry name" value="D-ALANINE--D-ALANINE LIGASE"/>
    <property type="match status" value="1"/>
</dbReference>
<reference evidence="5 6" key="1">
    <citation type="journal article" date="2023" name="ISME J.">
        <title>Cultivation and genomic characterization of novel and ubiquitous marine nitrite-oxidizing bacteria from the Nitrospirales.</title>
        <authorList>
            <person name="Mueller A.J."/>
            <person name="Daebeler A."/>
            <person name="Herbold C.W."/>
            <person name="Kirkegaard R.H."/>
            <person name="Daims H."/>
        </authorList>
    </citation>
    <scope>NUCLEOTIDE SEQUENCE [LARGE SCALE GENOMIC DNA]</scope>
    <source>
        <strain evidence="5 6">EB</strain>
    </source>
</reference>
<proteinExistence type="inferred from homology"/>
<evidence type="ECO:0000259" key="4">
    <source>
        <dbReference type="PROSITE" id="PS50975"/>
    </source>
</evidence>
<organism evidence="5 6">
    <name type="scientific">Candidatus Nitronereus thalassa</name>
    <dbReference type="NCBI Taxonomy" id="3020898"/>
    <lineage>
        <taxon>Bacteria</taxon>
        <taxon>Pseudomonadati</taxon>
        <taxon>Nitrospirota</taxon>
        <taxon>Nitrospiria</taxon>
        <taxon>Nitrospirales</taxon>
        <taxon>Nitrospiraceae</taxon>
        <taxon>Candidatus Nitronereus</taxon>
    </lineage>
</organism>
<comment type="similarity">
    <text evidence="1">Belongs to the D-alanine--D-alanine ligase family.</text>
</comment>
<dbReference type="Gene3D" id="3.30.1490.20">
    <property type="entry name" value="ATP-grasp fold, A domain"/>
    <property type="match status" value="1"/>
</dbReference>
<evidence type="ECO:0000313" key="5">
    <source>
        <dbReference type="EMBL" id="MDT7041729.1"/>
    </source>
</evidence>
<keyword evidence="6" id="KW-1185">Reference proteome</keyword>
<dbReference type="Gene3D" id="3.30.470.20">
    <property type="entry name" value="ATP-grasp fold, B domain"/>
    <property type="match status" value="1"/>
</dbReference>
<dbReference type="InterPro" id="IPR013815">
    <property type="entry name" value="ATP_grasp_subdomain_1"/>
</dbReference>
<dbReference type="PANTHER" id="PTHR23132:SF23">
    <property type="entry name" value="D-ALANINE--D-ALANINE LIGASE B"/>
    <property type="match status" value="1"/>
</dbReference>
<gene>
    <name evidence="5" type="ORF">PPG34_05155</name>
</gene>
<dbReference type="RefSeq" id="WP_313832077.1">
    <property type="nucleotide sequence ID" value="NZ_JAQOUE010000001.1"/>
</dbReference>
<evidence type="ECO:0000313" key="6">
    <source>
        <dbReference type="Proteomes" id="UP001250932"/>
    </source>
</evidence>
<evidence type="ECO:0000256" key="2">
    <source>
        <dbReference type="ARBA" id="ARBA00022598"/>
    </source>
</evidence>
<keyword evidence="3" id="KW-0067">ATP-binding</keyword>
<dbReference type="SUPFAM" id="SSF56059">
    <property type="entry name" value="Glutathione synthetase ATP-binding domain-like"/>
    <property type="match status" value="1"/>
</dbReference>
<dbReference type="Proteomes" id="UP001250932">
    <property type="component" value="Unassembled WGS sequence"/>
</dbReference>
<dbReference type="InterPro" id="IPR011761">
    <property type="entry name" value="ATP-grasp"/>
</dbReference>
<evidence type="ECO:0000256" key="3">
    <source>
        <dbReference type="PROSITE-ProRule" id="PRU00409"/>
    </source>
</evidence>
<keyword evidence="2" id="KW-0436">Ligase</keyword>
<evidence type="ECO:0000256" key="1">
    <source>
        <dbReference type="ARBA" id="ARBA00010871"/>
    </source>
</evidence>
<dbReference type="InterPro" id="IPR011095">
    <property type="entry name" value="Dala_Dala_lig_C"/>
</dbReference>
<feature type="domain" description="ATP-grasp" evidence="4">
    <location>
        <begin position="118"/>
        <end position="331"/>
    </location>
</feature>
<accession>A0ABU3K5M7</accession>
<sequence length="342" mass="38599">MTQSFQKIAVITGDHHLPDTTKRNAQYNEEDRSTHVAMMTAFQSWPDYDFEFIDDHRALLKQIRSHPPDLVVNFCDTGFRNQASQELNIPAYLEILGIPYTGAPPSAMVICYDKAIVRLVAQSHGVSVPQEQFLGTNLLTQSFPLVFPALIKPNTADGSVGITKDSVVRSWQEANTYVAWLHETLPGCDILIQEYLPGPEYGIGVIGNIETGLRIFPTLEVDFSRLPSGLNPILSFESKAYPDSPYWTDIQFKKAILPTEVEAKMQGWVRTLFKRFGLRDYARFDFRVGADGEPKLMEVNPNPAWANDGKLAFMAGFAEMEYRDMLQDILQSAIKRLSKRSK</sequence>
<keyword evidence="3" id="KW-0547">Nucleotide-binding</keyword>
<name>A0ABU3K5M7_9BACT</name>
<dbReference type="EMBL" id="JAQOUE010000001">
    <property type="protein sequence ID" value="MDT7041729.1"/>
    <property type="molecule type" value="Genomic_DNA"/>
</dbReference>
<protein>
    <recommendedName>
        <fullName evidence="4">ATP-grasp domain-containing protein</fullName>
    </recommendedName>
</protein>
<dbReference type="Pfam" id="PF07478">
    <property type="entry name" value="Dala_Dala_lig_C"/>
    <property type="match status" value="1"/>
</dbReference>
<dbReference type="PROSITE" id="PS50975">
    <property type="entry name" value="ATP_GRASP"/>
    <property type="match status" value="1"/>
</dbReference>